<dbReference type="Pfam" id="PF07505">
    <property type="entry name" value="DUF5131"/>
    <property type="match status" value="1"/>
</dbReference>
<dbReference type="AlphaFoldDB" id="A0A509EC72"/>
<evidence type="ECO:0000313" key="2">
    <source>
        <dbReference type="Proteomes" id="UP000410984"/>
    </source>
</evidence>
<dbReference type="Proteomes" id="UP000410984">
    <property type="component" value="Unassembled WGS sequence"/>
</dbReference>
<reference evidence="1 2" key="1">
    <citation type="submission" date="2019-06" db="EMBL/GenBank/DDBJ databases">
        <authorList>
            <person name="Rodrigo-Torres L."/>
            <person name="Arahal R. D."/>
            <person name="Lucena T."/>
        </authorList>
    </citation>
    <scope>NUCLEOTIDE SEQUENCE [LARGE SCALE GENOMIC DNA]</scope>
    <source>
        <strain evidence="1 2">SB0023/3</strain>
    </source>
</reference>
<evidence type="ECO:0008006" key="3">
    <source>
        <dbReference type="Google" id="ProtNLM"/>
    </source>
</evidence>
<protein>
    <recommendedName>
        <fullName evidence="3">Phage protein Gp37/Gp68</fullName>
    </recommendedName>
</protein>
<dbReference type="RefSeq" id="WP_142583191.1">
    <property type="nucleotide sequence ID" value="NZ_CABFPH010000029.1"/>
</dbReference>
<evidence type="ECO:0000313" key="1">
    <source>
        <dbReference type="EMBL" id="VUD71811.1"/>
    </source>
</evidence>
<organism evidence="1 2">
    <name type="scientific">Methylobacterium symbioticum</name>
    <dbReference type="NCBI Taxonomy" id="2584084"/>
    <lineage>
        <taxon>Bacteria</taxon>
        <taxon>Pseudomonadati</taxon>
        <taxon>Pseudomonadota</taxon>
        <taxon>Alphaproteobacteria</taxon>
        <taxon>Hyphomicrobiales</taxon>
        <taxon>Methylobacteriaceae</taxon>
        <taxon>Methylobacterium</taxon>
    </lineage>
</organism>
<sequence>MAETSIEWVKNADGSQGLTWNPIRGCTRVSPGCGGPGPHGGCYAEGIAARFSGPGQPYEGIAEMRGGKPRWTGRLAFVESALDAPLRRRKPTTWFVNSMSDLFHEKVPEEWIAQVFAIMALAPQHTFQVLTKRSARMCQIMAGPKDHSIWHPKLWHRSVLPNVWLGVSAEDQRRADERVPDLLATPAAVRFVSAEPLLGPIDFEAMPFSEGDPRHRWSALTGQAIMHATGEDGHPDFTVRLTKPIRSRLDWIIVGGESGPNARPMHPAWARQIRDACAVAGVPFLFKQHGAWIPEARGRDWAILDADGDLDIPDDRAPDEAAGEVAVTRVGKKAAGRLLDGVEHNGMPEVRP</sequence>
<accession>A0A509EC72</accession>
<dbReference type="EMBL" id="CABFPH010000029">
    <property type="protein sequence ID" value="VUD71811.1"/>
    <property type="molecule type" value="Genomic_DNA"/>
</dbReference>
<proteinExistence type="predicted"/>
<keyword evidence="2" id="KW-1185">Reference proteome</keyword>
<dbReference type="OrthoDB" id="9787478at2"/>
<dbReference type="InterPro" id="IPR011101">
    <property type="entry name" value="DUF5131"/>
</dbReference>
<gene>
    <name evidence="1" type="ORF">MET9862_02399</name>
</gene>
<name>A0A509EC72_9HYPH</name>